<dbReference type="AlphaFoldDB" id="A0AAV4LRU0"/>
<feature type="region of interest" description="Disordered" evidence="1">
    <location>
        <begin position="501"/>
        <end position="542"/>
    </location>
</feature>
<organism evidence="2 3">
    <name type="scientific">Babesia caballi</name>
    <dbReference type="NCBI Taxonomy" id="5871"/>
    <lineage>
        <taxon>Eukaryota</taxon>
        <taxon>Sar</taxon>
        <taxon>Alveolata</taxon>
        <taxon>Apicomplexa</taxon>
        <taxon>Aconoidasida</taxon>
        <taxon>Piroplasmida</taxon>
        <taxon>Babesiidae</taxon>
        <taxon>Babesia</taxon>
    </lineage>
</organism>
<reference evidence="2 3" key="1">
    <citation type="submission" date="2021-06" db="EMBL/GenBank/DDBJ databases">
        <title>Genome sequence of Babesia caballi.</title>
        <authorList>
            <person name="Yamagishi J."/>
            <person name="Kidaka T."/>
            <person name="Ochi A."/>
        </authorList>
    </citation>
    <scope>NUCLEOTIDE SEQUENCE [LARGE SCALE GENOMIC DNA]</scope>
    <source>
        <strain evidence="2">USDA-D6B2</strain>
    </source>
</reference>
<evidence type="ECO:0000256" key="1">
    <source>
        <dbReference type="SAM" id="MobiDB-lite"/>
    </source>
</evidence>
<sequence>MAESQGADNSAFAGLKKMFRSDSNTLSLCYVKDVKAVMGIASFMNSHEVKIINIVDPAHTSILTHVLGEIALVRNQLEVLNIDLWSSGDPDLIELMGRAFSAHKDSLLEISLKCRVGAKFVADLLPLVPSNIEVLDLSENILSDPVFLQPLMDFVKCSEIRVLKLFNCSVRSHVLDELVSILIANRTPLSLDAIEGVDISGCEEIPKTVRHSLRDPPAKTRKEQMGYNDIGVPPHRDSGVQFLDYIKSALLMRRLVGSRVRVWWPATSDEKRSAFAGRFWPAKVLRVNPIDMIFVVEYDNQEVDRVLCKFIQPESAFCYGGGVNANFVRSLFGVNYFNSLSNELKTRPSSTQFFGQSNAAAQERDSISQMLHPKMDSAAPLSNTGENSVNVCPPMDLPGNSYFSGSPGNNSWSMQLGNGLNANQSQSSMSNQMQPNPTLAQGDAVYHTPLPTVPQVSEKRTPLPQPDQFNVAPSGNQYMEIDGHGPLDQQYRCKRDYAATSGFSSSENADTITRPSKQAAIAGSSAGDSNNKNKSNEEEDVPHVLSKEYDFIPKMLDDLTQTSNRRNTELFFPKGLSHIATDCMLNVETVAGLDIGYSGNVLQPGDLCEFRDPLDSDGSDPSDYIGVIKEVNEREPLYKVICVYQDDEDEVELDSNDVRRLSLLPWYFWVALVMAVERHALMSRRLSDREVLHIALPDCLLCPKKRDPAKPFKGSPPNPLEMQLLSLQECSEEMKKLPPTHPRLSYAPAKHCGHPGVSELLQYQLRSQGKKLNSLFELYEAARVELEKEREMTIEIQSKLNCVVCFEKWVSVSPVSRSSAVSTVC</sequence>
<dbReference type="Proteomes" id="UP001497744">
    <property type="component" value="Unassembled WGS sequence"/>
</dbReference>
<evidence type="ECO:0000313" key="3">
    <source>
        <dbReference type="Proteomes" id="UP001497744"/>
    </source>
</evidence>
<protein>
    <submittedName>
        <fullName evidence="2">Zinc C3HC4 type protein</fullName>
    </submittedName>
</protein>
<evidence type="ECO:0000313" key="2">
    <source>
        <dbReference type="EMBL" id="GIX61781.1"/>
    </source>
</evidence>
<dbReference type="InterPro" id="IPR032675">
    <property type="entry name" value="LRR_dom_sf"/>
</dbReference>
<name>A0AAV4LRU0_BABCB</name>
<feature type="compositionally biased region" description="Low complexity" evidence="1">
    <location>
        <begin position="421"/>
        <end position="437"/>
    </location>
</feature>
<dbReference type="RefSeq" id="XP_067713852.1">
    <property type="nucleotide sequence ID" value="XM_067857751.1"/>
</dbReference>
<feature type="region of interest" description="Disordered" evidence="1">
    <location>
        <begin position="402"/>
        <end position="487"/>
    </location>
</feature>
<feature type="compositionally biased region" description="Polar residues" evidence="1">
    <location>
        <begin position="402"/>
        <end position="420"/>
    </location>
</feature>
<accession>A0AAV4LRU0</accession>
<proteinExistence type="predicted"/>
<dbReference type="SUPFAM" id="SSF52047">
    <property type="entry name" value="RNI-like"/>
    <property type="match status" value="1"/>
</dbReference>
<gene>
    <name evidence="2" type="ORF">BcabD6B2_12160</name>
</gene>
<dbReference type="GeneID" id="94193264"/>
<keyword evidence="3" id="KW-1185">Reference proteome</keyword>
<feature type="compositionally biased region" description="Polar residues" evidence="1">
    <location>
        <begin position="501"/>
        <end position="516"/>
    </location>
</feature>
<dbReference type="EMBL" id="BPLF01000001">
    <property type="protein sequence ID" value="GIX61781.1"/>
    <property type="molecule type" value="Genomic_DNA"/>
</dbReference>
<feature type="compositionally biased region" description="Polar residues" evidence="1">
    <location>
        <begin position="467"/>
        <end position="477"/>
    </location>
</feature>
<comment type="caution">
    <text evidence="2">The sequence shown here is derived from an EMBL/GenBank/DDBJ whole genome shotgun (WGS) entry which is preliminary data.</text>
</comment>
<dbReference type="Gene3D" id="3.80.10.10">
    <property type="entry name" value="Ribonuclease Inhibitor"/>
    <property type="match status" value="1"/>
</dbReference>